<reference evidence="1 2" key="1">
    <citation type="journal article" date="2015" name="Int. J. Syst. Evol. Microbiol.">
        <title>Tumebacillus algifaecis sp. nov., isolated from decomposing algal scum.</title>
        <authorList>
            <person name="Wu Y.F."/>
            <person name="Zhang B."/>
            <person name="Xing P."/>
            <person name="Wu Q.L."/>
            <person name="Liu S.J."/>
        </authorList>
    </citation>
    <scope>NUCLEOTIDE SEQUENCE [LARGE SCALE GENOMIC DNA]</scope>
    <source>
        <strain evidence="1 2">THMBR28</strain>
    </source>
</reference>
<gene>
    <name evidence="1" type="ORF">CIG75_07725</name>
</gene>
<name>A0A223CZS8_9BACL</name>
<evidence type="ECO:0000313" key="1">
    <source>
        <dbReference type="EMBL" id="ASS74880.1"/>
    </source>
</evidence>
<dbReference type="EMBL" id="CP022657">
    <property type="protein sequence ID" value="ASS74880.1"/>
    <property type="molecule type" value="Genomic_DNA"/>
</dbReference>
<dbReference type="Proteomes" id="UP000214688">
    <property type="component" value="Chromosome"/>
</dbReference>
<sequence>MAGSNQNFARNTRVGQRIGEAALYEQMRTQGGEIEVTVVSARVKTTVDLLKSVKRNDRSCARDLVRVGAGHVLPMRMRATIHDDRHTWVGVGKEGA</sequence>
<organism evidence="1 2">
    <name type="scientific">Tumebacillus algifaecis</name>
    <dbReference type="NCBI Taxonomy" id="1214604"/>
    <lineage>
        <taxon>Bacteria</taxon>
        <taxon>Bacillati</taxon>
        <taxon>Bacillota</taxon>
        <taxon>Bacilli</taxon>
        <taxon>Bacillales</taxon>
        <taxon>Alicyclobacillaceae</taxon>
        <taxon>Tumebacillus</taxon>
    </lineage>
</organism>
<proteinExistence type="predicted"/>
<keyword evidence="2" id="KW-1185">Reference proteome</keyword>
<protein>
    <submittedName>
        <fullName evidence="1">Uncharacterized protein</fullName>
    </submittedName>
</protein>
<accession>A0A223CZS8</accession>
<dbReference type="KEGG" id="tab:CIG75_07725"/>
<dbReference type="AlphaFoldDB" id="A0A223CZS8"/>
<evidence type="ECO:0000313" key="2">
    <source>
        <dbReference type="Proteomes" id="UP000214688"/>
    </source>
</evidence>